<dbReference type="OrthoDB" id="5870615at2759"/>
<organism evidence="2 3">
    <name type="scientific">Heligmosomoides polygyrus</name>
    <name type="common">Parasitic roundworm</name>
    <dbReference type="NCBI Taxonomy" id="6339"/>
    <lineage>
        <taxon>Eukaryota</taxon>
        <taxon>Metazoa</taxon>
        <taxon>Ecdysozoa</taxon>
        <taxon>Nematoda</taxon>
        <taxon>Chromadorea</taxon>
        <taxon>Rhabditida</taxon>
        <taxon>Rhabditina</taxon>
        <taxon>Rhabditomorpha</taxon>
        <taxon>Strongyloidea</taxon>
        <taxon>Heligmosomidae</taxon>
        <taxon>Heligmosomoides</taxon>
    </lineage>
</organism>
<accession>A0A3P7U4W8</accession>
<gene>
    <name evidence="1" type="ORF">HPBE_LOCUS972</name>
</gene>
<reference evidence="3" key="2">
    <citation type="submission" date="2019-09" db="UniProtKB">
        <authorList>
            <consortium name="WormBaseParasite"/>
        </authorList>
    </citation>
    <scope>IDENTIFICATION</scope>
</reference>
<dbReference type="AlphaFoldDB" id="A0A183F479"/>
<keyword evidence="2" id="KW-1185">Reference proteome</keyword>
<evidence type="ECO:0000313" key="3">
    <source>
        <dbReference type="WBParaSite" id="HPBE_0000097101-mRNA-1"/>
    </source>
</evidence>
<evidence type="ECO:0000313" key="2">
    <source>
        <dbReference type="Proteomes" id="UP000050761"/>
    </source>
</evidence>
<dbReference type="EMBL" id="UZAH01000906">
    <property type="protein sequence ID" value="VDO19354.1"/>
    <property type="molecule type" value="Genomic_DNA"/>
</dbReference>
<accession>A0A183F479</accession>
<dbReference type="WBParaSite" id="HPBE_0000097101-mRNA-1">
    <property type="protein sequence ID" value="HPBE_0000097101-mRNA-1"/>
    <property type="gene ID" value="HPBE_0000097101"/>
</dbReference>
<evidence type="ECO:0000313" key="1">
    <source>
        <dbReference type="EMBL" id="VDO19354.1"/>
    </source>
</evidence>
<protein>
    <submittedName>
        <fullName evidence="3">Cilia- and flagella-associated protein 299</fullName>
    </submittedName>
</protein>
<proteinExistence type="predicted"/>
<dbReference type="Proteomes" id="UP000050761">
    <property type="component" value="Unassembled WGS sequence"/>
</dbReference>
<name>A0A183F479_HELPZ</name>
<sequence length="117" mass="13098">MEIHFTMFGVTEEHLEHHLYATLLWVLDGTVAIICLFLIAEDAFLLYELNCEEKSLNSIAYLSLREAVEADNRYLKDAVILEALESQDEVQAQGGTAATAAAKSDQYQEEEVSADLE</sequence>
<reference evidence="1 2" key="1">
    <citation type="submission" date="2018-11" db="EMBL/GenBank/DDBJ databases">
        <authorList>
            <consortium name="Pathogen Informatics"/>
        </authorList>
    </citation>
    <scope>NUCLEOTIDE SEQUENCE [LARGE SCALE GENOMIC DNA]</scope>
</reference>